<sequence length="124" mass="13909">MVWIVYGSNDRRRRLNMNQRKQIQTECELTTEITIYVIDPGESHRRSKDLLGKRKVDRKRSVKGSHPDFLISVSYYLFSVCVSERARPGVVCCVVVGSGRKGGDLSSRAQLITPQAVGKGAGRK</sequence>
<name>A0A7R9FJH9_9NEOP</name>
<evidence type="ECO:0000313" key="1">
    <source>
        <dbReference type="EMBL" id="CAD7454729.1"/>
    </source>
</evidence>
<proteinExistence type="predicted"/>
<dbReference type="AlphaFoldDB" id="A0A7R9FJH9"/>
<accession>A0A7R9FJH9</accession>
<reference evidence="1" key="1">
    <citation type="submission" date="2020-11" db="EMBL/GenBank/DDBJ databases">
        <authorList>
            <person name="Tran Van P."/>
        </authorList>
    </citation>
    <scope>NUCLEOTIDE SEQUENCE</scope>
</reference>
<organism evidence="1">
    <name type="scientific">Timema tahoe</name>
    <dbReference type="NCBI Taxonomy" id="61484"/>
    <lineage>
        <taxon>Eukaryota</taxon>
        <taxon>Metazoa</taxon>
        <taxon>Ecdysozoa</taxon>
        <taxon>Arthropoda</taxon>
        <taxon>Hexapoda</taxon>
        <taxon>Insecta</taxon>
        <taxon>Pterygota</taxon>
        <taxon>Neoptera</taxon>
        <taxon>Polyneoptera</taxon>
        <taxon>Phasmatodea</taxon>
        <taxon>Timematodea</taxon>
        <taxon>Timematoidea</taxon>
        <taxon>Timematidae</taxon>
        <taxon>Timema</taxon>
    </lineage>
</organism>
<gene>
    <name evidence="1" type="ORF">TTEB3V08_LOCUS2825</name>
</gene>
<protein>
    <submittedName>
        <fullName evidence="1">Uncharacterized protein</fullName>
    </submittedName>
</protein>
<dbReference type="EMBL" id="OE000692">
    <property type="protein sequence ID" value="CAD7454729.1"/>
    <property type="molecule type" value="Genomic_DNA"/>
</dbReference>